<dbReference type="GO" id="GO:0046872">
    <property type="term" value="F:metal ion binding"/>
    <property type="evidence" value="ECO:0007669"/>
    <property type="project" value="UniProtKB-KW"/>
</dbReference>
<keyword evidence="4" id="KW-0255">Endonuclease</keyword>
<dbReference type="GO" id="GO:0003887">
    <property type="term" value="F:DNA-directed DNA polymerase activity"/>
    <property type="evidence" value="ECO:0007669"/>
    <property type="project" value="UniProtKB-KW"/>
</dbReference>
<evidence type="ECO:0000256" key="10">
    <source>
        <dbReference type="ARBA" id="ARBA00023172"/>
    </source>
</evidence>
<evidence type="ECO:0000256" key="6">
    <source>
        <dbReference type="ARBA" id="ARBA00022842"/>
    </source>
</evidence>
<dbReference type="PANTHER" id="PTHR42648:SF11">
    <property type="entry name" value="TRANSPOSON TY4-P GAG-POL POLYPROTEIN"/>
    <property type="match status" value="1"/>
</dbReference>
<dbReference type="InterPro" id="IPR039537">
    <property type="entry name" value="Retrotran_Ty1/copia-like"/>
</dbReference>
<gene>
    <name evidence="11" type="ORF">PYCCODRAFT_1371163</name>
</gene>
<keyword evidence="8" id="KW-0695">RNA-directed DNA polymerase</keyword>
<evidence type="ECO:0008006" key="13">
    <source>
        <dbReference type="Google" id="ProtNLM"/>
    </source>
</evidence>
<keyword evidence="7" id="KW-0229">DNA integration</keyword>
<proteinExistence type="predicted"/>
<accession>A0A1Y2IH17</accession>
<feature type="non-terminal residue" evidence="11">
    <location>
        <position position="163"/>
    </location>
</feature>
<dbReference type="GO" id="GO:0004519">
    <property type="term" value="F:endonuclease activity"/>
    <property type="evidence" value="ECO:0007669"/>
    <property type="project" value="UniProtKB-KW"/>
</dbReference>
<reference evidence="11 12" key="1">
    <citation type="journal article" date="2015" name="Biotechnol. Biofuels">
        <title>Enhanced degradation of softwood versus hardwood by the white-rot fungus Pycnoporus coccineus.</title>
        <authorList>
            <person name="Couturier M."/>
            <person name="Navarro D."/>
            <person name="Chevret D."/>
            <person name="Henrissat B."/>
            <person name="Piumi F."/>
            <person name="Ruiz-Duenas F.J."/>
            <person name="Martinez A.T."/>
            <person name="Grigoriev I.V."/>
            <person name="Riley R."/>
            <person name="Lipzen A."/>
            <person name="Berrin J.G."/>
            <person name="Master E.R."/>
            <person name="Rosso M.N."/>
        </authorList>
    </citation>
    <scope>NUCLEOTIDE SEQUENCE [LARGE SCALE GENOMIC DNA]</scope>
    <source>
        <strain evidence="11 12">BRFM310</strain>
    </source>
</reference>
<keyword evidence="6" id="KW-0460">Magnesium</keyword>
<dbReference type="PANTHER" id="PTHR42648">
    <property type="entry name" value="TRANSPOSASE, PUTATIVE-RELATED"/>
    <property type="match status" value="1"/>
</dbReference>
<evidence type="ECO:0000256" key="4">
    <source>
        <dbReference type="ARBA" id="ARBA00022759"/>
    </source>
</evidence>
<dbReference type="AlphaFoldDB" id="A0A1Y2IH17"/>
<keyword evidence="3" id="KW-0479">Metal-binding</keyword>
<evidence type="ECO:0000313" key="11">
    <source>
        <dbReference type="EMBL" id="OSD00476.1"/>
    </source>
</evidence>
<dbReference type="OrthoDB" id="2794615at2759"/>
<dbReference type="STRING" id="1353009.A0A1Y2IH17"/>
<dbReference type="Proteomes" id="UP000193067">
    <property type="component" value="Unassembled WGS sequence"/>
</dbReference>
<dbReference type="GO" id="GO:0006310">
    <property type="term" value="P:DNA recombination"/>
    <property type="evidence" value="ECO:0007669"/>
    <property type="project" value="UniProtKB-KW"/>
</dbReference>
<dbReference type="GO" id="GO:0016787">
    <property type="term" value="F:hydrolase activity"/>
    <property type="evidence" value="ECO:0007669"/>
    <property type="project" value="UniProtKB-KW"/>
</dbReference>
<evidence type="ECO:0000256" key="8">
    <source>
        <dbReference type="ARBA" id="ARBA00022918"/>
    </source>
</evidence>
<organism evidence="11 12">
    <name type="scientific">Trametes coccinea (strain BRFM310)</name>
    <name type="common">Pycnoporus coccineus</name>
    <dbReference type="NCBI Taxonomy" id="1353009"/>
    <lineage>
        <taxon>Eukaryota</taxon>
        <taxon>Fungi</taxon>
        <taxon>Dikarya</taxon>
        <taxon>Basidiomycota</taxon>
        <taxon>Agaricomycotina</taxon>
        <taxon>Agaricomycetes</taxon>
        <taxon>Polyporales</taxon>
        <taxon>Polyporaceae</taxon>
        <taxon>Trametes</taxon>
    </lineage>
</organism>
<evidence type="ECO:0000256" key="7">
    <source>
        <dbReference type="ARBA" id="ARBA00022908"/>
    </source>
</evidence>
<dbReference type="GO" id="GO:0015074">
    <property type="term" value="P:DNA integration"/>
    <property type="evidence" value="ECO:0007669"/>
    <property type="project" value="UniProtKB-KW"/>
</dbReference>
<keyword evidence="9" id="KW-0808">Transferase</keyword>
<dbReference type="GO" id="GO:0003964">
    <property type="term" value="F:RNA-directed DNA polymerase activity"/>
    <property type="evidence" value="ECO:0007669"/>
    <property type="project" value="UniProtKB-KW"/>
</dbReference>
<keyword evidence="2" id="KW-0540">Nuclease</keyword>
<evidence type="ECO:0000256" key="2">
    <source>
        <dbReference type="ARBA" id="ARBA00022722"/>
    </source>
</evidence>
<evidence type="ECO:0000256" key="3">
    <source>
        <dbReference type="ARBA" id="ARBA00022723"/>
    </source>
</evidence>
<keyword evidence="12" id="KW-1185">Reference proteome</keyword>
<evidence type="ECO:0000256" key="5">
    <source>
        <dbReference type="ARBA" id="ARBA00022801"/>
    </source>
</evidence>
<name>A0A1Y2IH17_TRAC3</name>
<evidence type="ECO:0000256" key="9">
    <source>
        <dbReference type="ARBA" id="ARBA00022932"/>
    </source>
</evidence>
<dbReference type="EMBL" id="KZ084118">
    <property type="protein sequence ID" value="OSD00476.1"/>
    <property type="molecule type" value="Genomic_DNA"/>
</dbReference>
<evidence type="ECO:0000256" key="1">
    <source>
        <dbReference type="ARBA" id="ARBA00022695"/>
    </source>
</evidence>
<sequence>MGVTLVSISRAVAAGASVAFHQNGCRISNASGSVVAEIPVSGGLYRVVNPGVEVAAPVSEKGPVKQKRMVSLEELHRMMGHVSYDVARAAVAKGLVEGVEIAPGTAPAVCDACEHAKMTRKPIARERIRPRATEIGGELHSDLWGPAPVQTLGGRRYGATFTD</sequence>
<evidence type="ECO:0000313" key="12">
    <source>
        <dbReference type="Proteomes" id="UP000193067"/>
    </source>
</evidence>
<keyword evidence="10" id="KW-0233">DNA recombination</keyword>
<protein>
    <recommendedName>
        <fullName evidence="13">GAG-pre-integrase domain-containing protein</fullName>
    </recommendedName>
</protein>
<keyword evidence="9" id="KW-0239">DNA-directed DNA polymerase</keyword>
<keyword evidence="5" id="KW-0378">Hydrolase</keyword>
<keyword evidence="1" id="KW-0548">Nucleotidyltransferase</keyword>